<feature type="non-terminal residue" evidence="2">
    <location>
        <position position="1"/>
    </location>
</feature>
<accession>A0A382PZW1</accession>
<organism evidence="2">
    <name type="scientific">marine metagenome</name>
    <dbReference type="NCBI Taxonomy" id="408172"/>
    <lineage>
        <taxon>unclassified sequences</taxon>
        <taxon>metagenomes</taxon>
        <taxon>ecological metagenomes</taxon>
    </lineage>
</organism>
<evidence type="ECO:0000256" key="1">
    <source>
        <dbReference type="SAM" id="MobiDB-lite"/>
    </source>
</evidence>
<evidence type="ECO:0000313" key="2">
    <source>
        <dbReference type="EMBL" id="SVC78869.1"/>
    </source>
</evidence>
<gene>
    <name evidence="2" type="ORF">METZ01_LOCUS331723</name>
</gene>
<reference evidence="2" key="1">
    <citation type="submission" date="2018-05" db="EMBL/GenBank/DDBJ databases">
        <authorList>
            <person name="Lanie J.A."/>
            <person name="Ng W.-L."/>
            <person name="Kazmierczak K.M."/>
            <person name="Andrzejewski T.M."/>
            <person name="Davidsen T.M."/>
            <person name="Wayne K.J."/>
            <person name="Tettelin H."/>
            <person name="Glass J.I."/>
            <person name="Rusch D."/>
            <person name="Podicherti R."/>
            <person name="Tsui H.-C.T."/>
            <person name="Winkler M.E."/>
        </authorList>
    </citation>
    <scope>NUCLEOTIDE SEQUENCE</scope>
</reference>
<name>A0A382PZW1_9ZZZZ</name>
<dbReference type="AlphaFoldDB" id="A0A382PZW1"/>
<proteinExistence type="predicted"/>
<protein>
    <submittedName>
        <fullName evidence="2">Uncharacterized protein</fullName>
    </submittedName>
</protein>
<dbReference type="EMBL" id="UINC01110988">
    <property type="protein sequence ID" value="SVC78869.1"/>
    <property type="molecule type" value="Genomic_DNA"/>
</dbReference>
<sequence length="29" mass="2941">VANSPPDGNPDIPAKVRAALPQDGEGKVK</sequence>
<feature type="region of interest" description="Disordered" evidence="1">
    <location>
        <begin position="1"/>
        <end position="29"/>
    </location>
</feature>